<organism evidence="1">
    <name type="scientific">uncultured marine thaumarchaeote KM3_47_G11</name>
    <dbReference type="NCBI Taxonomy" id="1456169"/>
    <lineage>
        <taxon>Archaea</taxon>
        <taxon>Nitrososphaerota</taxon>
        <taxon>environmental samples</taxon>
    </lineage>
</organism>
<protein>
    <recommendedName>
        <fullName evidence="2">Proteasome assembly chaperone 3</fullName>
    </recommendedName>
</protein>
<dbReference type="EMBL" id="KF900907">
    <property type="protein sequence ID" value="AIF11031.1"/>
    <property type="molecule type" value="Genomic_DNA"/>
</dbReference>
<evidence type="ECO:0008006" key="2">
    <source>
        <dbReference type="Google" id="ProtNLM"/>
    </source>
</evidence>
<accession>A0A075H469</accession>
<name>A0A075H469_9ARCH</name>
<sequence>MLLNESRFSKTVVDIDKRSFTIQILLFDNGSFVSITEGQEKIGGLTASIGTNTIPITTSIIPAKSESLFLKLISEQLSSIITGINIISAFIPKELENKTAKILIAKIKEIVEK</sequence>
<dbReference type="AlphaFoldDB" id="A0A075H469"/>
<reference evidence="1" key="1">
    <citation type="journal article" date="2014" name="Genome Biol. Evol.">
        <title>Pangenome evidence for extensive interdomain horizontal transfer affecting lineage core and shell genes in uncultured planktonic thaumarchaeota and euryarchaeota.</title>
        <authorList>
            <person name="Deschamps P."/>
            <person name="Zivanovic Y."/>
            <person name="Moreira D."/>
            <person name="Rodriguez-Valera F."/>
            <person name="Lopez-Garcia P."/>
        </authorList>
    </citation>
    <scope>NUCLEOTIDE SEQUENCE</scope>
</reference>
<proteinExistence type="predicted"/>
<evidence type="ECO:0000313" key="1">
    <source>
        <dbReference type="EMBL" id="AIF11031.1"/>
    </source>
</evidence>